<evidence type="ECO:0000313" key="1">
    <source>
        <dbReference type="EMBL" id="EMT39947.1"/>
    </source>
</evidence>
<protein>
    <submittedName>
        <fullName evidence="1">Uncharacterized protein</fullName>
    </submittedName>
</protein>
<sequence length="36" mass="4157">MNLTLNLQKLENGMVFKYTTDKGDIAITYKFSIIEC</sequence>
<proteinExistence type="predicted"/>
<evidence type="ECO:0000313" key="2">
    <source>
        <dbReference type="Proteomes" id="UP000013242"/>
    </source>
</evidence>
<gene>
    <name evidence="1" type="ORF">TthWC1_0431</name>
</gene>
<organism evidence="1 2">
    <name type="scientific">Thermoanaerobacter thermohydrosulfuricus WC1</name>
    <dbReference type="NCBI Taxonomy" id="1198630"/>
    <lineage>
        <taxon>Bacteria</taxon>
        <taxon>Bacillati</taxon>
        <taxon>Bacillota</taxon>
        <taxon>Clostridia</taxon>
        <taxon>Thermoanaerobacterales</taxon>
        <taxon>Thermoanaerobacteraceae</taxon>
        <taxon>Thermoanaerobacter</taxon>
    </lineage>
</organism>
<dbReference type="HOGENOM" id="CLU_3359045_0_0_9"/>
<accession>M8DIP0</accession>
<reference evidence="1 2" key="1">
    <citation type="journal article" date="2013" name="PLoS ONE">
        <title>Genomic Evaluation of Thermoanaerobacter spp. for the Construction of Designer Co-Cultures to Improve Lignocellulosic Biofuel Production.</title>
        <authorList>
            <person name="Verbeke T.J."/>
            <person name="Zhang X."/>
            <person name="Henrissat B."/>
            <person name="Spicer V."/>
            <person name="Rydzak T."/>
            <person name="Krokhin O.V."/>
            <person name="Fristensky B."/>
            <person name="Levin D.B."/>
            <person name="Sparling R."/>
        </authorList>
    </citation>
    <scope>NUCLEOTIDE SEQUENCE [LARGE SCALE GENOMIC DNA]</scope>
    <source>
        <strain evidence="1 2">WC1</strain>
    </source>
</reference>
<keyword evidence="2" id="KW-1185">Reference proteome</keyword>
<dbReference type="AlphaFoldDB" id="M8DIP0"/>
<dbReference type="Proteomes" id="UP000013242">
    <property type="component" value="Unassembled WGS sequence"/>
</dbReference>
<name>M8DIP0_THETY</name>
<dbReference type="EMBL" id="AMYG01000017">
    <property type="protein sequence ID" value="EMT39947.1"/>
    <property type="molecule type" value="Genomic_DNA"/>
</dbReference>
<comment type="caution">
    <text evidence="1">The sequence shown here is derived from an EMBL/GenBank/DDBJ whole genome shotgun (WGS) entry which is preliminary data.</text>
</comment>